<reference evidence="2 3" key="1">
    <citation type="submission" date="2024-05" db="EMBL/GenBank/DDBJ databases">
        <authorList>
            <person name="Wallberg A."/>
        </authorList>
    </citation>
    <scope>NUCLEOTIDE SEQUENCE [LARGE SCALE GENOMIC DNA]</scope>
</reference>
<evidence type="ECO:0000256" key="1">
    <source>
        <dbReference type="SAM" id="MobiDB-lite"/>
    </source>
</evidence>
<dbReference type="GO" id="GO:0008270">
    <property type="term" value="F:zinc ion binding"/>
    <property type="evidence" value="ECO:0007669"/>
    <property type="project" value="InterPro"/>
</dbReference>
<dbReference type="GO" id="GO:0003676">
    <property type="term" value="F:nucleic acid binding"/>
    <property type="evidence" value="ECO:0007669"/>
    <property type="project" value="InterPro"/>
</dbReference>
<evidence type="ECO:0008006" key="4">
    <source>
        <dbReference type="Google" id="ProtNLM"/>
    </source>
</evidence>
<dbReference type="SUPFAM" id="SSF57756">
    <property type="entry name" value="Retrovirus zinc finger-like domains"/>
    <property type="match status" value="1"/>
</dbReference>
<sequence length="198" mass="22810">MFCQKCRRSGHLWHECRTRYCDFCKRYGHQKSDCFRLEEKLKRQPQQQQEENYDEEEACDTANVLHSKPTGNSDECDYYDFRFTVVVHSQAERQAGCKQRRVQYSRRRVADEQPAGCKHGASKCSGRRVASSVQKPHNRPLLIDSGASRHLLAQRSHFVSYQTAKKPYSHTIQMADGAKAPAVLIGRGDAVFQVKDNK</sequence>
<feature type="region of interest" description="Disordered" evidence="1">
    <location>
        <begin position="115"/>
        <end position="139"/>
    </location>
</feature>
<evidence type="ECO:0000313" key="3">
    <source>
        <dbReference type="Proteomes" id="UP001497623"/>
    </source>
</evidence>
<evidence type="ECO:0000313" key="2">
    <source>
        <dbReference type="EMBL" id="CAL4083719.1"/>
    </source>
</evidence>
<organism evidence="2 3">
    <name type="scientific">Meganyctiphanes norvegica</name>
    <name type="common">Northern krill</name>
    <name type="synonym">Thysanopoda norvegica</name>
    <dbReference type="NCBI Taxonomy" id="48144"/>
    <lineage>
        <taxon>Eukaryota</taxon>
        <taxon>Metazoa</taxon>
        <taxon>Ecdysozoa</taxon>
        <taxon>Arthropoda</taxon>
        <taxon>Crustacea</taxon>
        <taxon>Multicrustacea</taxon>
        <taxon>Malacostraca</taxon>
        <taxon>Eumalacostraca</taxon>
        <taxon>Eucarida</taxon>
        <taxon>Euphausiacea</taxon>
        <taxon>Euphausiidae</taxon>
        <taxon>Meganyctiphanes</taxon>
    </lineage>
</organism>
<dbReference type="AlphaFoldDB" id="A0AAV2QF11"/>
<dbReference type="InterPro" id="IPR036875">
    <property type="entry name" value="Znf_CCHC_sf"/>
</dbReference>
<comment type="caution">
    <text evidence="2">The sequence shown here is derived from an EMBL/GenBank/DDBJ whole genome shotgun (WGS) entry which is preliminary data.</text>
</comment>
<feature type="non-terminal residue" evidence="2">
    <location>
        <position position="198"/>
    </location>
</feature>
<dbReference type="Proteomes" id="UP001497623">
    <property type="component" value="Unassembled WGS sequence"/>
</dbReference>
<accession>A0AAV2QF11</accession>
<gene>
    <name evidence="2" type="ORF">MNOR_LOCUS12215</name>
</gene>
<name>A0AAV2QF11_MEGNR</name>
<dbReference type="EMBL" id="CAXKWB010006635">
    <property type="protein sequence ID" value="CAL4083719.1"/>
    <property type="molecule type" value="Genomic_DNA"/>
</dbReference>
<protein>
    <recommendedName>
        <fullName evidence="4">CCHC-type domain-containing protein</fullName>
    </recommendedName>
</protein>
<keyword evidence="3" id="KW-1185">Reference proteome</keyword>
<proteinExistence type="predicted"/>